<feature type="compositionally biased region" description="Basic and acidic residues" evidence="1">
    <location>
        <begin position="1"/>
        <end position="13"/>
    </location>
</feature>
<evidence type="ECO:0000256" key="1">
    <source>
        <dbReference type="SAM" id="MobiDB-lite"/>
    </source>
</evidence>
<protein>
    <submittedName>
        <fullName evidence="2">Uncharacterized protein</fullName>
    </submittedName>
</protein>
<feature type="region of interest" description="Disordered" evidence="1">
    <location>
        <begin position="1"/>
        <end position="39"/>
    </location>
</feature>
<feature type="non-terminal residue" evidence="2">
    <location>
        <position position="67"/>
    </location>
</feature>
<evidence type="ECO:0000313" key="3">
    <source>
        <dbReference type="Proteomes" id="UP000694240"/>
    </source>
</evidence>
<dbReference type="AlphaFoldDB" id="A0A8T2BH47"/>
<feature type="non-terminal residue" evidence="2">
    <location>
        <position position="1"/>
    </location>
</feature>
<dbReference type="Proteomes" id="UP000694240">
    <property type="component" value="Chromosome 7"/>
</dbReference>
<sequence>IDKDDESSQLKEEEKEDDCSDDQSSELGSETDEKKLDLDLNEEKRGVSVYKSLSSEFDDYVASEKMG</sequence>
<gene>
    <name evidence="2" type="ORF">ISN45_Aa02g011280</name>
</gene>
<comment type="caution">
    <text evidence="2">The sequence shown here is derived from an EMBL/GenBank/DDBJ whole genome shotgun (WGS) entry which is preliminary data.</text>
</comment>
<organism evidence="2 3">
    <name type="scientific">Arabidopsis thaliana x Arabidopsis arenosa</name>
    <dbReference type="NCBI Taxonomy" id="1240361"/>
    <lineage>
        <taxon>Eukaryota</taxon>
        <taxon>Viridiplantae</taxon>
        <taxon>Streptophyta</taxon>
        <taxon>Embryophyta</taxon>
        <taxon>Tracheophyta</taxon>
        <taxon>Spermatophyta</taxon>
        <taxon>Magnoliopsida</taxon>
        <taxon>eudicotyledons</taxon>
        <taxon>Gunneridae</taxon>
        <taxon>Pentapetalae</taxon>
        <taxon>rosids</taxon>
        <taxon>malvids</taxon>
        <taxon>Brassicales</taxon>
        <taxon>Brassicaceae</taxon>
        <taxon>Camelineae</taxon>
        <taxon>Arabidopsis</taxon>
    </lineage>
</organism>
<keyword evidence="3" id="KW-1185">Reference proteome</keyword>
<name>A0A8T2BH47_9BRAS</name>
<proteinExistence type="predicted"/>
<feature type="compositionally biased region" description="Acidic residues" evidence="1">
    <location>
        <begin position="14"/>
        <end position="24"/>
    </location>
</feature>
<dbReference type="EMBL" id="JAEFBK010000007">
    <property type="protein sequence ID" value="KAG7585780.1"/>
    <property type="molecule type" value="Genomic_DNA"/>
</dbReference>
<accession>A0A8T2BH47</accession>
<evidence type="ECO:0000313" key="2">
    <source>
        <dbReference type="EMBL" id="KAG7585780.1"/>
    </source>
</evidence>
<reference evidence="2 3" key="1">
    <citation type="submission" date="2020-12" db="EMBL/GenBank/DDBJ databases">
        <title>Concerted genomic and epigenomic changes stabilize Arabidopsis allopolyploids.</title>
        <authorList>
            <person name="Chen Z."/>
        </authorList>
    </citation>
    <scope>NUCLEOTIDE SEQUENCE [LARGE SCALE GENOMIC DNA]</scope>
    <source>
        <strain evidence="2">Allo738</strain>
        <tissue evidence="2">Leaf</tissue>
    </source>
</reference>